<dbReference type="GO" id="GO:0005829">
    <property type="term" value="C:cytosol"/>
    <property type="evidence" value="ECO:0007669"/>
    <property type="project" value="TreeGrafter"/>
</dbReference>
<dbReference type="GO" id="GO:0048471">
    <property type="term" value="C:perinuclear region of cytoplasm"/>
    <property type="evidence" value="ECO:0007669"/>
    <property type="project" value="TreeGrafter"/>
</dbReference>
<protein>
    <submittedName>
        <fullName evidence="2">Uncharacterized protein</fullName>
    </submittedName>
</protein>
<dbReference type="SUPFAM" id="SSF52047">
    <property type="entry name" value="RNI-like"/>
    <property type="match status" value="1"/>
</dbReference>
<reference evidence="2" key="1">
    <citation type="submission" date="2021-05" db="EMBL/GenBank/DDBJ databases">
        <title>The genome of the haptophyte Pavlova lutheri (Diacronema luteri, Pavlovales) - a model for lipid biosynthesis in eukaryotic algae.</title>
        <authorList>
            <person name="Hulatt C.J."/>
            <person name="Posewitz M.C."/>
        </authorList>
    </citation>
    <scope>NUCLEOTIDE SEQUENCE</scope>
    <source>
        <strain evidence="2">NIVA-4/92</strain>
    </source>
</reference>
<feature type="region of interest" description="Disordered" evidence="1">
    <location>
        <begin position="297"/>
        <end position="322"/>
    </location>
</feature>
<dbReference type="Gene3D" id="3.80.10.10">
    <property type="entry name" value="Ribonuclease Inhibitor"/>
    <property type="match status" value="1"/>
</dbReference>
<dbReference type="GO" id="GO:0005634">
    <property type="term" value="C:nucleus"/>
    <property type="evidence" value="ECO:0007669"/>
    <property type="project" value="TreeGrafter"/>
</dbReference>
<dbReference type="Proteomes" id="UP000751190">
    <property type="component" value="Unassembled WGS sequence"/>
</dbReference>
<keyword evidence="3" id="KW-1185">Reference proteome</keyword>
<evidence type="ECO:0000313" key="3">
    <source>
        <dbReference type="Proteomes" id="UP000751190"/>
    </source>
</evidence>
<sequence length="558" mass="60297">MDVEEDEGVPIILPRSDFGAAYDRLLKLIVASEIASLTYLASMRAFPVCLVGIGMTAARPALNLAIRRTVRHHAELRAVSADPRALLALACGRLLTPADELLDHVHEGADLQTILAEFVSLALSVFYRAGVGREWRLGVVLGESCSAAITFFHPSRGALCERLESHGSGAADALREIVTVFAVVQALVAALVALTHYAPRGARAGARRGRPLRVPQADLEEGEDTSGNVDGSPESLGLPTRRRSRRWTAGTGPTHHSPLHIHPSLIDEPVPPLAPAVVAQLRPTMRKMFDAMLARDLGQSSTSSTTSPSSPPVAIGGGGIGDVGGVDERTIEREVHKLQFAQSVMLSGVTIDGADVVAIEWMLAHCEHLDQFFFDHATIPPAHLRAIARALARRREACGLRPIQHVYLTDCAIGPEAVEHLASAHMGLDQISLGRNPLGDEGARRLARGIREQVKRGQPPALTYVGLSNCGIGLVGAAELGRALAKCERLSRVVFFGNQPGADSKLKVEMYKRVARYDPHREPPQISTNNDLRYVHVPDPRHPVPRMWLAARSDSYQC</sequence>
<dbReference type="PANTHER" id="PTHR24113:SF15">
    <property type="entry name" value="NACHT DOMAIN-CONTAINING PROTEIN"/>
    <property type="match status" value="1"/>
</dbReference>
<dbReference type="AlphaFoldDB" id="A0A8J6C5N1"/>
<dbReference type="InterPro" id="IPR027038">
    <property type="entry name" value="RanGap"/>
</dbReference>
<dbReference type="SMART" id="SM00368">
    <property type="entry name" value="LRR_RI"/>
    <property type="match status" value="2"/>
</dbReference>
<dbReference type="GO" id="GO:0006913">
    <property type="term" value="P:nucleocytoplasmic transport"/>
    <property type="evidence" value="ECO:0007669"/>
    <property type="project" value="TreeGrafter"/>
</dbReference>
<dbReference type="EMBL" id="JAGTXO010000054">
    <property type="protein sequence ID" value="KAG8458285.1"/>
    <property type="molecule type" value="Genomic_DNA"/>
</dbReference>
<dbReference type="GO" id="GO:0031267">
    <property type="term" value="F:small GTPase binding"/>
    <property type="evidence" value="ECO:0007669"/>
    <property type="project" value="TreeGrafter"/>
</dbReference>
<name>A0A8J6C5N1_DIALT</name>
<gene>
    <name evidence="2" type="ORF">KFE25_005132</name>
</gene>
<evidence type="ECO:0000256" key="1">
    <source>
        <dbReference type="SAM" id="MobiDB-lite"/>
    </source>
</evidence>
<accession>A0A8J6C5N1</accession>
<dbReference type="PANTHER" id="PTHR24113">
    <property type="entry name" value="RAN GTPASE-ACTIVATING PROTEIN 1"/>
    <property type="match status" value="1"/>
</dbReference>
<feature type="region of interest" description="Disordered" evidence="1">
    <location>
        <begin position="204"/>
        <end position="266"/>
    </location>
</feature>
<comment type="caution">
    <text evidence="2">The sequence shown here is derived from an EMBL/GenBank/DDBJ whole genome shotgun (WGS) entry which is preliminary data.</text>
</comment>
<dbReference type="GO" id="GO:0005096">
    <property type="term" value="F:GTPase activator activity"/>
    <property type="evidence" value="ECO:0007669"/>
    <property type="project" value="InterPro"/>
</dbReference>
<organism evidence="2 3">
    <name type="scientific">Diacronema lutheri</name>
    <name type="common">Unicellular marine alga</name>
    <name type="synonym">Monochrysis lutheri</name>
    <dbReference type="NCBI Taxonomy" id="2081491"/>
    <lineage>
        <taxon>Eukaryota</taxon>
        <taxon>Haptista</taxon>
        <taxon>Haptophyta</taxon>
        <taxon>Pavlovophyceae</taxon>
        <taxon>Pavlovales</taxon>
        <taxon>Pavlovaceae</taxon>
        <taxon>Diacronema</taxon>
    </lineage>
</organism>
<dbReference type="InterPro" id="IPR032675">
    <property type="entry name" value="LRR_dom_sf"/>
</dbReference>
<evidence type="ECO:0000313" key="2">
    <source>
        <dbReference type="EMBL" id="KAG8458285.1"/>
    </source>
</evidence>
<proteinExistence type="predicted"/>
<dbReference type="OrthoDB" id="333024at2759"/>